<evidence type="ECO:0000256" key="8">
    <source>
        <dbReference type="ARBA" id="ARBA00023146"/>
    </source>
</evidence>
<evidence type="ECO:0000256" key="7">
    <source>
        <dbReference type="ARBA" id="ARBA00022917"/>
    </source>
</evidence>
<dbReference type="InterPro" id="IPR020059">
    <property type="entry name" value="Glu/Gln-tRNA-synth_Ib_codon-bd"/>
</dbReference>
<dbReference type="GO" id="GO:0004819">
    <property type="term" value="F:glutamine-tRNA ligase activity"/>
    <property type="evidence" value="ECO:0007669"/>
    <property type="project" value="UniProtKB-UniRule"/>
</dbReference>
<dbReference type="InterPro" id="IPR049437">
    <property type="entry name" value="tRNA-synt_1c_C2"/>
</dbReference>
<keyword evidence="5 11" id="KW-0547">Nucleotide-binding</keyword>
<dbReference type="InterPro" id="IPR014729">
    <property type="entry name" value="Rossmann-like_a/b/a_fold"/>
</dbReference>
<protein>
    <recommendedName>
        <fullName evidence="2 10">Glutamine--tRNA ligase</fullName>
        <ecNumber evidence="2 10">6.1.1.18</ecNumber>
    </recommendedName>
</protein>
<dbReference type="SUPFAM" id="SSF50715">
    <property type="entry name" value="Ribosomal protein L25-like"/>
    <property type="match status" value="1"/>
</dbReference>
<dbReference type="FunFam" id="2.40.240.10:FF:000007">
    <property type="entry name" value="Glutamine--tRNA ligase"/>
    <property type="match status" value="1"/>
</dbReference>
<dbReference type="InterPro" id="IPR020058">
    <property type="entry name" value="Glu/Gln-tRNA-synth_Ib_cat-dom"/>
</dbReference>
<dbReference type="InterPro" id="IPR004514">
    <property type="entry name" value="Gln-tRNA-synth"/>
</dbReference>
<comment type="similarity">
    <text evidence="1 11">Belongs to the class-I aminoacyl-tRNA synthetase family.</text>
</comment>
<dbReference type="EC" id="6.1.1.18" evidence="2 10"/>
<dbReference type="PRINTS" id="PR00987">
    <property type="entry name" value="TRNASYNTHGLU"/>
</dbReference>
<accession>A0A7X5HW65</accession>
<dbReference type="InterPro" id="IPR001412">
    <property type="entry name" value="aa-tRNA-synth_I_CS"/>
</dbReference>
<dbReference type="Gene3D" id="2.40.240.10">
    <property type="entry name" value="Ribosomal Protein L25, Chain P"/>
    <property type="match status" value="2"/>
</dbReference>
<comment type="catalytic activity">
    <reaction evidence="9">
        <text>tRNA(Gln) + L-glutamine + ATP = L-glutaminyl-tRNA(Gln) + AMP + diphosphate</text>
        <dbReference type="Rhea" id="RHEA:20121"/>
        <dbReference type="Rhea" id="RHEA-COMP:9662"/>
        <dbReference type="Rhea" id="RHEA-COMP:9681"/>
        <dbReference type="ChEBI" id="CHEBI:30616"/>
        <dbReference type="ChEBI" id="CHEBI:33019"/>
        <dbReference type="ChEBI" id="CHEBI:58359"/>
        <dbReference type="ChEBI" id="CHEBI:78442"/>
        <dbReference type="ChEBI" id="CHEBI:78521"/>
        <dbReference type="ChEBI" id="CHEBI:456215"/>
        <dbReference type="EC" id="6.1.1.18"/>
    </reaction>
</comment>
<evidence type="ECO:0000256" key="11">
    <source>
        <dbReference type="RuleBase" id="RU363037"/>
    </source>
</evidence>
<dbReference type="PANTHER" id="PTHR43097">
    <property type="entry name" value="GLUTAMINE-TRNA LIGASE"/>
    <property type="match status" value="1"/>
</dbReference>
<keyword evidence="4 11" id="KW-0436">Ligase</keyword>
<evidence type="ECO:0000256" key="6">
    <source>
        <dbReference type="ARBA" id="ARBA00022840"/>
    </source>
</evidence>
<proteinExistence type="inferred from homology"/>
<dbReference type="SUPFAM" id="SSF52374">
    <property type="entry name" value="Nucleotidylyl transferase"/>
    <property type="match status" value="1"/>
</dbReference>
<organism evidence="15 16">
    <name type="scientific">Anaerotalea alkaliphila</name>
    <dbReference type="NCBI Taxonomy" id="2662126"/>
    <lineage>
        <taxon>Bacteria</taxon>
        <taxon>Bacillati</taxon>
        <taxon>Bacillota</taxon>
        <taxon>Clostridia</taxon>
        <taxon>Eubacteriales</taxon>
        <taxon>Anaerotalea</taxon>
    </lineage>
</organism>
<evidence type="ECO:0000256" key="3">
    <source>
        <dbReference type="ARBA" id="ARBA00022490"/>
    </source>
</evidence>
<dbReference type="GO" id="GO:0005524">
    <property type="term" value="F:ATP binding"/>
    <property type="evidence" value="ECO:0007669"/>
    <property type="project" value="UniProtKB-KW"/>
</dbReference>
<evidence type="ECO:0000259" key="13">
    <source>
        <dbReference type="Pfam" id="PF03950"/>
    </source>
</evidence>
<dbReference type="Pfam" id="PF20974">
    <property type="entry name" value="tRNA-synt_1c_C2"/>
    <property type="match status" value="1"/>
</dbReference>
<dbReference type="FunFam" id="1.10.1160.10:FF:000001">
    <property type="entry name" value="Glutamine--tRNA ligase"/>
    <property type="match status" value="1"/>
</dbReference>
<evidence type="ECO:0000256" key="4">
    <source>
        <dbReference type="ARBA" id="ARBA00022598"/>
    </source>
</evidence>
<evidence type="ECO:0000313" key="16">
    <source>
        <dbReference type="Proteomes" id="UP000461585"/>
    </source>
</evidence>
<feature type="domain" description="Glutamyl/glutaminyl-tRNA synthetase class Ib anti-codon binding" evidence="13">
    <location>
        <begin position="347"/>
        <end position="446"/>
    </location>
</feature>
<dbReference type="Pfam" id="PF03950">
    <property type="entry name" value="tRNA-synt_1c_C"/>
    <property type="match status" value="1"/>
</dbReference>
<evidence type="ECO:0000256" key="10">
    <source>
        <dbReference type="NCBIfam" id="TIGR00440"/>
    </source>
</evidence>
<dbReference type="GO" id="GO:0006425">
    <property type="term" value="P:glutaminyl-tRNA aminoacylation"/>
    <property type="evidence" value="ECO:0007669"/>
    <property type="project" value="UniProtKB-UniRule"/>
</dbReference>
<name>A0A7X5HW65_9FIRM</name>
<dbReference type="Pfam" id="PF00749">
    <property type="entry name" value="tRNA-synt_1c"/>
    <property type="match status" value="1"/>
</dbReference>
<dbReference type="InterPro" id="IPR000924">
    <property type="entry name" value="Glu/Gln-tRNA-synth"/>
</dbReference>
<dbReference type="FunFam" id="3.90.800.10:FF:000001">
    <property type="entry name" value="Glutamine--tRNA ligase"/>
    <property type="match status" value="1"/>
</dbReference>
<dbReference type="NCBIfam" id="NF011291">
    <property type="entry name" value="PRK14703.1"/>
    <property type="match status" value="1"/>
</dbReference>
<dbReference type="EMBL" id="JAAEEH010000020">
    <property type="protein sequence ID" value="NDL67778.1"/>
    <property type="molecule type" value="Genomic_DNA"/>
</dbReference>
<reference evidence="15 16" key="1">
    <citation type="submission" date="2020-01" db="EMBL/GenBank/DDBJ databases">
        <title>Anaeroalcalibacter tamaniensis gen. nov., sp. nov., moderately halophilic strictly anaerobic fermenter bacterium from mud volcano of Taman peninsula.</title>
        <authorList>
            <person name="Frolova A."/>
            <person name="Merkel A.Y."/>
            <person name="Slobodkin A.I."/>
        </authorList>
    </citation>
    <scope>NUCLEOTIDE SEQUENCE [LARGE SCALE GENOMIC DNA]</scope>
    <source>
        <strain evidence="15 16">F-3ap</strain>
    </source>
</reference>
<dbReference type="InterPro" id="IPR011035">
    <property type="entry name" value="Ribosomal_bL25/Gln-tRNA_synth"/>
</dbReference>
<feature type="domain" description="Glutamyl/glutaminyl-tRNA synthetase class Ib catalytic" evidence="12">
    <location>
        <begin position="33"/>
        <end position="342"/>
    </location>
</feature>
<dbReference type="NCBIfam" id="TIGR00440">
    <property type="entry name" value="glnS"/>
    <property type="match status" value="1"/>
</dbReference>
<keyword evidence="8 11" id="KW-0030">Aminoacyl-tRNA synthetase</keyword>
<sequence length="552" mass="63521">MYSGRSCKEDAMESKNFIEHIIDADLAKGTCKEVVTRFPPEPNGFLHIGHAKAITTNAVIAEKYNGKFNLRFDDTDPSKEKSEYVEAIKEDVAWLGADYDGRVYYASGYFDQLYEKALELIRRGKAFVCDLNAEEMREYRGTLTEPGKESPYRQRSIEENLDLFQRMKDGEFPDGAKVLRAKIDMASPNMNMRDPAIYRIAHLHHYATGDKWCVYPLYDFAHPIEDALEGVTHSLCGLEFEDHRPLYNWVLEALEWPNPPKQIEFAELDLSNTILGKRRIRPLVESGIIDGWDDPRLATIKGLRRRGYTKEAIRGFFGMIGLSKSKSRVDIAMLEHALREDLKMKVPRIMVVSNPLKVVVTNWEEDRVEYLESPKNLENEDLGTRLVPFTREIYIDREDFMEVPEKKYKRLSPGVEVRLMNAYFVTCNEVVKDADGQVVELRCTYDPATRSGSGFKERKPKGTIHWVSATLHKEAELRLFGHLFLEDGNGEPQYNEKSKVVIPRAYVEMAVEDAQPEDKFQFVRNGYFCVDNKDSTPERLVFNLAVSLKSSY</sequence>
<evidence type="ECO:0000256" key="9">
    <source>
        <dbReference type="ARBA" id="ARBA00048270"/>
    </source>
</evidence>
<dbReference type="PROSITE" id="PS00178">
    <property type="entry name" value="AA_TRNA_LIGASE_I"/>
    <property type="match status" value="1"/>
</dbReference>
<evidence type="ECO:0000256" key="1">
    <source>
        <dbReference type="ARBA" id="ARBA00005594"/>
    </source>
</evidence>
<dbReference type="GO" id="GO:0005829">
    <property type="term" value="C:cytosol"/>
    <property type="evidence" value="ECO:0007669"/>
    <property type="project" value="TreeGrafter"/>
</dbReference>
<evidence type="ECO:0000313" key="15">
    <source>
        <dbReference type="EMBL" id="NDL67778.1"/>
    </source>
</evidence>
<evidence type="ECO:0000256" key="5">
    <source>
        <dbReference type="ARBA" id="ARBA00022741"/>
    </source>
</evidence>
<keyword evidence="16" id="KW-1185">Reference proteome</keyword>
<evidence type="ECO:0000256" key="2">
    <source>
        <dbReference type="ARBA" id="ARBA00012836"/>
    </source>
</evidence>
<feature type="domain" description="tRNA synthetases class I (E and Q) anti-codon binding" evidence="14">
    <location>
        <begin position="463"/>
        <end position="531"/>
    </location>
</feature>
<dbReference type="FunFam" id="3.40.50.620:FF:000037">
    <property type="entry name" value="Glutamine--tRNA ligase cytoplasmic"/>
    <property type="match status" value="1"/>
</dbReference>
<dbReference type="AlphaFoldDB" id="A0A7X5HW65"/>
<keyword evidence="7 11" id="KW-0648">Protein biosynthesis</keyword>
<dbReference type="PANTHER" id="PTHR43097:SF5">
    <property type="entry name" value="GLUTAMATE--TRNA LIGASE"/>
    <property type="match status" value="1"/>
</dbReference>
<dbReference type="Gene3D" id="3.40.50.620">
    <property type="entry name" value="HUPs"/>
    <property type="match status" value="1"/>
</dbReference>
<keyword evidence="3" id="KW-0963">Cytoplasm</keyword>
<evidence type="ECO:0000259" key="14">
    <source>
        <dbReference type="Pfam" id="PF20974"/>
    </source>
</evidence>
<keyword evidence="6 11" id="KW-0067">ATP-binding</keyword>
<dbReference type="Proteomes" id="UP000461585">
    <property type="component" value="Unassembled WGS sequence"/>
</dbReference>
<comment type="caution">
    <text evidence="15">The sequence shown here is derived from an EMBL/GenBank/DDBJ whole genome shotgun (WGS) entry which is preliminary data.</text>
</comment>
<dbReference type="InterPro" id="IPR020056">
    <property type="entry name" value="Rbsml_bL25/Gln-tRNA_synth_N"/>
</dbReference>
<gene>
    <name evidence="15" type="ORF">GXN74_08510</name>
</gene>
<dbReference type="InterPro" id="IPR050132">
    <property type="entry name" value="Gln/Glu-tRNA_Ligase"/>
</dbReference>
<evidence type="ECO:0000259" key="12">
    <source>
        <dbReference type="Pfam" id="PF00749"/>
    </source>
</evidence>